<feature type="compositionally biased region" description="Acidic residues" evidence="6">
    <location>
        <begin position="420"/>
        <end position="435"/>
    </location>
</feature>
<evidence type="ECO:0000256" key="6">
    <source>
        <dbReference type="SAM" id="MobiDB-lite"/>
    </source>
</evidence>
<dbReference type="SUPFAM" id="SSF50044">
    <property type="entry name" value="SH3-domain"/>
    <property type="match status" value="1"/>
</dbReference>
<dbReference type="Pfam" id="PF02218">
    <property type="entry name" value="HS1_rep"/>
    <property type="match status" value="5"/>
</dbReference>
<dbReference type="GO" id="GO:0016477">
    <property type="term" value="P:cell migration"/>
    <property type="evidence" value="ECO:0007669"/>
    <property type="project" value="TreeGrafter"/>
</dbReference>
<dbReference type="PANTHER" id="PTHR10829">
    <property type="entry name" value="CORTACTIN AND DREBRIN"/>
    <property type="match status" value="1"/>
</dbReference>
<sequence length="492" mass="55053">MWKAATDVTAPAPAEADDWETDPDFVNDVSEHEQRWGPGGRNVEAIDMARLREEVLEEDKEIKKKQYEQGPKPSFGYGGKFGVQEDRMDKSAVGHDYVGKTEKHVSQKDYAQGFGGKFGVQSDRMDKSAVGHDYVGKVEKHSAAGWEHKEEVAKHSSQKDYAVGFGGKFGVQSDRKDAAALGWDHHEAPQHHHSQTDYAIGFGGKFGVQSDRQDASALGWDHVERAPAHASQLDHKKGFGGKFGVESDRVDKSAHRFDEVGKVGTNYTKQKPDIGGAKPSSIRAKFENMAKEKEQEALQSVQKIRQERQMMDKELTQKEKDKVVIDKDEEPQVLIQKEEPKIIVPKQIQRETTTEAVKQIEEKIEIEKKEVREVQSQEEVKLTNLPDVTLVGEAKEHKEEKEESRQPTIVVSPVGWEGSEGGEGEGEGGEEEEDGYTARALYDYQAGAPDEISFDPDDLITNIVMIDEGWWQGLCKGAYGLFPANYVQLQDK</sequence>
<keyword evidence="2" id="KW-0597">Phosphoprotein</keyword>
<dbReference type="GO" id="GO:0030864">
    <property type="term" value="C:cortical actin cytoskeleton"/>
    <property type="evidence" value="ECO:0007669"/>
    <property type="project" value="TreeGrafter"/>
</dbReference>
<dbReference type="InterPro" id="IPR001452">
    <property type="entry name" value="SH3_domain"/>
</dbReference>
<dbReference type="GO" id="GO:0030833">
    <property type="term" value="P:regulation of actin filament polymerization"/>
    <property type="evidence" value="ECO:0007669"/>
    <property type="project" value="TreeGrafter"/>
</dbReference>
<evidence type="ECO:0000256" key="1">
    <source>
        <dbReference type="ARBA" id="ARBA00022443"/>
    </source>
</evidence>
<dbReference type="SMART" id="SM00326">
    <property type="entry name" value="SH3"/>
    <property type="match status" value="1"/>
</dbReference>
<evidence type="ECO:0000256" key="5">
    <source>
        <dbReference type="SAM" id="Coils"/>
    </source>
</evidence>
<feature type="region of interest" description="Disordered" evidence="6">
    <location>
        <begin position="395"/>
        <end position="435"/>
    </location>
</feature>
<reference evidence="8 9" key="1">
    <citation type="journal article" date="2015" name="Nat. Commun.">
        <title>Outbred genome sequencing and CRISPR/Cas9 gene editing in butterflies.</title>
        <authorList>
            <person name="Li X."/>
            <person name="Fan D."/>
            <person name="Zhang W."/>
            <person name="Liu G."/>
            <person name="Zhang L."/>
            <person name="Zhao L."/>
            <person name="Fang X."/>
            <person name="Chen L."/>
            <person name="Dong Y."/>
            <person name="Chen Y."/>
            <person name="Ding Y."/>
            <person name="Zhao R."/>
            <person name="Feng M."/>
            <person name="Zhu Y."/>
            <person name="Feng Y."/>
            <person name="Jiang X."/>
            <person name="Zhu D."/>
            <person name="Xiang H."/>
            <person name="Feng X."/>
            <person name="Li S."/>
            <person name="Wang J."/>
            <person name="Zhang G."/>
            <person name="Kronforst M.R."/>
            <person name="Wang W."/>
        </authorList>
    </citation>
    <scope>NUCLEOTIDE SEQUENCE [LARGE SCALE GENOMIC DNA]</scope>
    <source>
        <strain evidence="8">Ya'a_city_454_Px</strain>
        <tissue evidence="8">Whole body</tissue>
    </source>
</reference>
<evidence type="ECO:0000256" key="3">
    <source>
        <dbReference type="ARBA" id="ARBA00022737"/>
    </source>
</evidence>
<evidence type="ECO:0000313" key="8">
    <source>
        <dbReference type="EMBL" id="KPJ03472.1"/>
    </source>
</evidence>
<keyword evidence="1 4" id="KW-0728">SH3 domain</keyword>
<dbReference type="STRING" id="66420.A0A194QDD6"/>
<organism evidence="8 9">
    <name type="scientific">Papilio xuthus</name>
    <name type="common">Asian swallowtail butterfly</name>
    <dbReference type="NCBI Taxonomy" id="66420"/>
    <lineage>
        <taxon>Eukaryota</taxon>
        <taxon>Metazoa</taxon>
        <taxon>Ecdysozoa</taxon>
        <taxon>Arthropoda</taxon>
        <taxon>Hexapoda</taxon>
        <taxon>Insecta</taxon>
        <taxon>Pterygota</taxon>
        <taxon>Neoptera</taxon>
        <taxon>Endopterygota</taxon>
        <taxon>Lepidoptera</taxon>
        <taxon>Glossata</taxon>
        <taxon>Ditrysia</taxon>
        <taxon>Papilionoidea</taxon>
        <taxon>Papilionidae</taxon>
        <taxon>Papilioninae</taxon>
        <taxon>Papilio</taxon>
    </lineage>
</organism>
<dbReference type="Pfam" id="PF14604">
    <property type="entry name" value="SH3_9"/>
    <property type="match status" value="1"/>
</dbReference>
<dbReference type="PRINTS" id="PR00452">
    <property type="entry name" value="SH3DOMAIN"/>
</dbReference>
<dbReference type="GO" id="GO:0005886">
    <property type="term" value="C:plasma membrane"/>
    <property type="evidence" value="ECO:0007669"/>
    <property type="project" value="TreeGrafter"/>
</dbReference>
<feature type="domain" description="SH3" evidence="7">
    <location>
        <begin position="433"/>
        <end position="492"/>
    </location>
</feature>
<accession>A0A194QDD6</accession>
<keyword evidence="3" id="KW-0677">Repeat</keyword>
<dbReference type="Proteomes" id="UP000053268">
    <property type="component" value="Unassembled WGS sequence"/>
</dbReference>
<feature type="region of interest" description="Disordered" evidence="6">
    <location>
        <begin position="1"/>
        <end position="25"/>
    </location>
</feature>
<dbReference type="AlphaFoldDB" id="A0A194QDD6"/>
<feature type="compositionally biased region" description="Basic and acidic residues" evidence="6">
    <location>
        <begin position="395"/>
        <end position="405"/>
    </location>
</feature>
<dbReference type="GO" id="GO:0005884">
    <property type="term" value="C:actin filament"/>
    <property type="evidence" value="ECO:0007669"/>
    <property type="project" value="TreeGrafter"/>
</dbReference>
<gene>
    <name evidence="8" type="ORF">RR46_03538</name>
</gene>
<dbReference type="PRINTS" id="PR00499">
    <property type="entry name" value="P67PHOX"/>
</dbReference>
<dbReference type="EMBL" id="KQ459167">
    <property type="protein sequence ID" value="KPJ03472.1"/>
    <property type="molecule type" value="Genomic_DNA"/>
</dbReference>
<feature type="compositionally biased region" description="Acidic residues" evidence="6">
    <location>
        <begin position="15"/>
        <end position="25"/>
    </location>
</feature>
<dbReference type="InterPro" id="IPR036028">
    <property type="entry name" value="SH3-like_dom_sf"/>
</dbReference>
<dbReference type="PANTHER" id="PTHR10829:SF23">
    <property type="entry name" value="CORTACTIN, ISOFORM A"/>
    <property type="match status" value="1"/>
</dbReference>
<name>A0A194QDD6_PAPXU</name>
<dbReference type="Gene3D" id="2.30.30.40">
    <property type="entry name" value="SH3 Domains"/>
    <property type="match status" value="1"/>
</dbReference>
<evidence type="ECO:0000256" key="2">
    <source>
        <dbReference type="ARBA" id="ARBA00022553"/>
    </source>
</evidence>
<feature type="coiled-coil region" evidence="5">
    <location>
        <begin position="350"/>
        <end position="377"/>
    </location>
</feature>
<dbReference type="PROSITE" id="PS50002">
    <property type="entry name" value="SH3"/>
    <property type="match status" value="1"/>
</dbReference>
<evidence type="ECO:0000313" key="9">
    <source>
        <dbReference type="Proteomes" id="UP000053268"/>
    </source>
</evidence>
<protein>
    <submittedName>
        <fullName evidence="8">Src substrate cortactin</fullName>
    </submittedName>
</protein>
<dbReference type="FunFam" id="2.30.30.40:FF:000046">
    <property type="entry name" value="Drebrin-like protein isoform B"/>
    <property type="match status" value="1"/>
</dbReference>
<evidence type="ECO:0000256" key="4">
    <source>
        <dbReference type="PROSITE-ProRule" id="PRU00192"/>
    </source>
</evidence>
<dbReference type="InterPro" id="IPR003134">
    <property type="entry name" value="Hs1_Cortactin"/>
</dbReference>
<keyword evidence="9" id="KW-1185">Reference proteome</keyword>
<dbReference type="GO" id="GO:0051015">
    <property type="term" value="F:actin filament binding"/>
    <property type="evidence" value="ECO:0007669"/>
    <property type="project" value="TreeGrafter"/>
</dbReference>
<keyword evidence="5" id="KW-0175">Coiled coil</keyword>
<dbReference type="PROSITE" id="PS51090">
    <property type="entry name" value="CORTACTIN"/>
    <property type="match status" value="5"/>
</dbReference>
<proteinExistence type="predicted"/>
<evidence type="ECO:0000259" key="7">
    <source>
        <dbReference type="PROSITE" id="PS50002"/>
    </source>
</evidence>
<dbReference type="GO" id="GO:0030427">
    <property type="term" value="C:site of polarized growth"/>
    <property type="evidence" value="ECO:0007669"/>
    <property type="project" value="TreeGrafter"/>
</dbReference>